<feature type="domain" description="Manganese/iron superoxide dismutase C-terminal" evidence="8">
    <location>
        <begin position="145"/>
        <end position="251"/>
    </location>
</feature>
<comment type="similarity">
    <text evidence="1 6">Belongs to the iron/manganese superoxide dismutase family.</text>
</comment>
<dbReference type="InterPro" id="IPR019833">
    <property type="entry name" value="Mn/Fe_SOD_BS"/>
</dbReference>
<organism evidence="9 10">
    <name type="scientific">Flavobacterium laiguense</name>
    <dbReference type="NCBI Taxonomy" id="2169409"/>
    <lineage>
        <taxon>Bacteria</taxon>
        <taxon>Pseudomonadati</taxon>
        <taxon>Bacteroidota</taxon>
        <taxon>Flavobacteriia</taxon>
        <taxon>Flavobacteriales</taxon>
        <taxon>Flavobacteriaceae</taxon>
        <taxon>Flavobacterium</taxon>
    </lineage>
</organism>
<dbReference type="Gene3D" id="3.55.40.20">
    <property type="entry name" value="Iron/manganese superoxide dismutase, C-terminal domain"/>
    <property type="match status" value="1"/>
</dbReference>
<protein>
    <recommendedName>
        <fullName evidence="2 6">Superoxide dismutase</fullName>
        <ecNumber evidence="2 6">1.15.1.1</ecNumber>
    </recommendedName>
</protein>
<feature type="domain" description="Manganese/iron superoxide dismutase N-terminal" evidence="7">
    <location>
        <begin position="54"/>
        <end position="136"/>
    </location>
</feature>
<feature type="binding site" evidence="5">
    <location>
        <position position="223"/>
    </location>
    <ligand>
        <name>Mn(2+)</name>
        <dbReference type="ChEBI" id="CHEBI:29035"/>
    </ligand>
</feature>
<comment type="caution">
    <text evidence="9">The sequence shown here is derived from an EMBL/GenBank/DDBJ whole genome shotgun (WGS) entry which is preliminary data.</text>
</comment>
<sequence>MKKNTFLLSSLLFVSVLVSCNKKKMTEVVEVPLPTVQEKITIGNPNDVKASEGSFQLEKLPFTYDALAPDLSAITLESHYGKHYLNFTNNLNKAVLGTELENLTIEEVLKKLDINDPVIRNNAGGYYNHGLYFKCIDSKKTGEPKDTLASTITKDFGSFSNFKTSFKDAATKQFGSGWLWLVVDKTGVLQLTTTQNQDNPLMPNAPVVGFHGTPILGIDLWEHAYFIDYQYKKKIYIDAFFNHINWNVVSENYQATFKK</sequence>
<dbReference type="SUPFAM" id="SSF54719">
    <property type="entry name" value="Fe,Mn superoxide dismutase (SOD), C-terminal domain"/>
    <property type="match status" value="1"/>
</dbReference>
<evidence type="ECO:0000256" key="4">
    <source>
        <dbReference type="ARBA" id="ARBA00023002"/>
    </source>
</evidence>
<evidence type="ECO:0000259" key="7">
    <source>
        <dbReference type="Pfam" id="PF00081"/>
    </source>
</evidence>
<name>A0A2U1K0A0_9FLAO</name>
<comment type="function">
    <text evidence="6">Destroys radicals which are normally produced within the cells and which are toxic to biological systems.</text>
</comment>
<evidence type="ECO:0000313" key="10">
    <source>
        <dbReference type="Proteomes" id="UP000245618"/>
    </source>
</evidence>
<gene>
    <name evidence="9" type="ORF">DB891_03555</name>
</gene>
<evidence type="ECO:0000256" key="1">
    <source>
        <dbReference type="ARBA" id="ARBA00008714"/>
    </source>
</evidence>
<dbReference type="Proteomes" id="UP000245618">
    <property type="component" value="Unassembled WGS sequence"/>
</dbReference>
<dbReference type="PANTHER" id="PTHR43595">
    <property type="entry name" value="37S RIBOSOMAL PROTEIN S26, MITOCHONDRIAL"/>
    <property type="match status" value="1"/>
</dbReference>
<feature type="binding site" evidence="5">
    <location>
        <position position="79"/>
    </location>
    <ligand>
        <name>Mn(2+)</name>
        <dbReference type="ChEBI" id="CHEBI:29035"/>
    </ligand>
</feature>
<evidence type="ECO:0000256" key="2">
    <source>
        <dbReference type="ARBA" id="ARBA00012682"/>
    </source>
</evidence>
<dbReference type="Gene3D" id="1.10.287.990">
    <property type="entry name" value="Fe,Mn superoxide dismutase (SOD) domain"/>
    <property type="match status" value="1"/>
</dbReference>
<dbReference type="InterPro" id="IPR019831">
    <property type="entry name" value="Mn/Fe_SOD_N"/>
</dbReference>
<keyword evidence="4 6" id="KW-0560">Oxidoreductase</keyword>
<evidence type="ECO:0000259" key="8">
    <source>
        <dbReference type="Pfam" id="PF02777"/>
    </source>
</evidence>
<dbReference type="Pfam" id="PF00081">
    <property type="entry name" value="Sod_Fe_N"/>
    <property type="match status" value="1"/>
</dbReference>
<evidence type="ECO:0000256" key="5">
    <source>
        <dbReference type="PIRSR" id="PIRSR000349-1"/>
    </source>
</evidence>
<dbReference type="PIRSF" id="PIRSF000349">
    <property type="entry name" value="SODismutase"/>
    <property type="match status" value="1"/>
</dbReference>
<dbReference type="EC" id="1.15.1.1" evidence="2 6"/>
<dbReference type="EMBL" id="QCZH01000002">
    <property type="protein sequence ID" value="PWA10916.1"/>
    <property type="molecule type" value="Genomic_DNA"/>
</dbReference>
<comment type="catalytic activity">
    <reaction evidence="6">
        <text>2 superoxide + 2 H(+) = H2O2 + O2</text>
        <dbReference type="Rhea" id="RHEA:20696"/>
        <dbReference type="ChEBI" id="CHEBI:15378"/>
        <dbReference type="ChEBI" id="CHEBI:15379"/>
        <dbReference type="ChEBI" id="CHEBI:16240"/>
        <dbReference type="ChEBI" id="CHEBI:18421"/>
        <dbReference type="EC" id="1.15.1.1"/>
    </reaction>
</comment>
<keyword evidence="10" id="KW-1185">Reference proteome</keyword>
<dbReference type="GO" id="GO:0004784">
    <property type="term" value="F:superoxide dismutase activity"/>
    <property type="evidence" value="ECO:0007669"/>
    <property type="project" value="UniProtKB-EC"/>
</dbReference>
<dbReference type="GO" id="GO:0046872">
    <property type="term" value="F:metal ion binding"/>
    <property type="evidence" value="ECO:0007669"/>
    <property type="project" value="UniProtKB-KW"/>
</dbReference>
<dbReference type="PROSITE" id="PS00088">
    <property type="entry name" value="SOD_MN"/>
    <property type="match status" value="1"/>
</dbReference>
<proteinExistence type="inferred from homology"/>
<keyword evidence="3 5" id="KW-0479">Metal-binding</keyword>
<dbReference type="InterPro" id="IPR036314">
    <property type="entry name" value="SOD_C_sf"/>
</dbReference>
<dbReference type="Pfam" id="PF02777">
    <property type="entry name" value="Sod_Fe_C"/>
    <property type="match status" value="1"/>
</dbReference>
<evidence type="ECO:0000313" key="9">
    <source>
        <dbReference type="EMBL" id="PWA10916.1"/>
    </source>
</evidence>
<dbReference type="PROSITE" id="PS51257">
    <property type="entry name" value="PROKAR_LIPOPROTEIN"/>
    <property type="match status" value="1"/>
</dbReference>
<dbReference type="SUPFAM" id="SSF46609">
    <property type="entry name" value="Fe,Mn superoxide dismutase (SOD), N-terminal domain"/>
    <property type="match status" value="1"/>
</dbReference>
<evidence type="ECO:0000256" key="3">
    <source>
        <dbReference type="ARBA" id="ARBA00022723"/>
    </source>
</evidence>
<dbReference type="InterPro" id="IPR019832">
    <property type="entry name" value="Mn/Fe_SOD_C"/>
</dbReference>
<dbReference type="PANTHER" id="PTHR43595:SF2">
    <property type="entry name" value="SMALL RIBOSOMAL SUBUNIT PROTEIN MS42"/>
    <property type="match status" value="1"/>
</dbReference>
<dbReference type="InterPro" id="IPR036324">
    <property type="entry name" value="Mn/Fe_SOD_N_sf"/>
</dbReference>
<reference evidence="9 10" key="1">
    <citation type="submission" date="2018-04" db="EMBL/GenBank/DDBJ databases">
        <title>Flavobacterium sp. nov., isolated from glacier ice.</title>
        <authorList>
            <person name="Liu Q."/>
            <person name="Xin Y.-H."/>
        </authorList>
    </citation>
    <scope>NUCLEOTIDE SEQUENCE [LARGE SCALE GENOMIC DNA]</scope>
    <source>
        <strain evidence="9 10">LB2P30</strain>
    </source>
</reference>
<dbReference type="InterPro" id="IPR001189">
    <property type="entry name" value="Mn/Fe_SOD"/>
</dbReference>
<dbReference type="OrthoDB" id="9803125at2"/>
<dbReference type="PRINTS" id="PR01703">
    <property type="entry name" value="MNSODISMTASE"/>
</dbReference>
<feature type="binding site" evidence="5">
    <location>
        <position position="219"/>
    </location>
    <ligand>
        <name>Mn(2+)</name>
        <dbReference type="ChEBI" id="CHEBI:29035"/>
    </ligand>
</feature>
<accession>A0A2U1K0A0</accession>
<dbReference type="GO" id="GO:0005737">
    <property type="term" value="C:cytoplasm"/>
    <property type="evidence" value="ECO:0007669"/>
    <property type="project" value="TreeGrafter"/>
</dbReference>
<feature type="binding site" evidence="5">
    <location>
        <position position="129"/>
    </location>
    <ligand>
        <name>Mn(2+)</name>
        <dbReference type="ChEBI" id="CHEBI:29035"/>
    </ligand>
</feature>
<evidence type="ECO:0000256" key="6">
    <source>
        <dbReference type="RuleBase" id="RU000414"/>
    </source>
</evidence>
<dbReference type="AlphaFoldDB" id="A0A2U1K0A0"/>